<keyword evidence="6 14" id="KW-0812">Transmembrane</keyword>
<evidence type="ECO:0000256" key="15">
    <source>
        <dbReference type="RuleBase" id="RU003357"/>
    </source>
</evidence>
<dbReference type="NCBIfam" id="TIGR01783">
    <property type="entry name" value="TonB-siderophor"/>
    <property type="match status" value="1"/>
</dbReference>
<proteinExistence type="inferred from homology"/>
<dbReference type="InterPro" id="IPR036942">
    <property type="entry name" value="Beta-barrel_TonB_sf"/>
</dbReference>
<keyword evidence="3 14" id="KW-0813">Transport</keyword>
<dbReference type="RefSeq" id="WP_245764367.1">
    <property type="nucleotide sequence ID" value="NZ_FOOH01000014.1"/>
</dbReference>
<keyword evidence="8" id="KW-0408">Iron</keyword>
<evidence type="ECO:0000256" key="14">
    <source>
        <dbReference type="PROSITE-ProRule" id="PRU01360"/>
    </source>
</evidence>
<evidence type="ECO:0000256" key="13">
    <source>
        <dbReference type="ARBA" id="ARBA00023237"/>
    </source>
</evidence>
<dbReference type="InterPro" id="IPR012910">
    <property type="entry name" value="Plug_dom"/>
</dbReference>
<keyword evidence="11 14" id="KW-0472">Membrane</keyword>
<evidence type="ECO:0000256" key="16">
    <source>
        <dbReference type="SAM" id="SignalP"/>
    </source>
</evidence>
<dbReference type="GO" id="GO:0009279">
    <property type="term" value="C:cell outer membrane"/>
    <property type="evidence" value="ECO:0007669"/>
    <property type="project" value="UniProtKB-SubCell"/>
</dbReference>
<dbReference type="Pfam" id="PF00593">
    <property type="entry name" value="TonB_dep_Rec_b-barrel"/>
    <property type="match status" value="1"/>
</dbReference>
<dbReference type="GO" id="GO:0015891">
    <property type="term" value="P:siderophore transport"/>
    <property type="evidence" value="ECO:0007669"/>
    <property type="project" value="InterPro"/>
</dbReference>
<keyword evidence="13 14" id="KW-0998">Cell outer membrane</keyword>
<evidence type="ECO:0000256" key="8">
    <source>
        <dbReference type="ARBA" id="ARBA00023004"/>
    </source>
</evidence>
<comment type="similarity">
    <text evidence="2 14 15">Belongs to the TonB-dependent receptor family.</text>
</comment>
<reference evidence="20" key="1">
    <citation type="submission" date="2016-10" db="EMBL/GenBank/DDBJ databases">
        <authorList>
            <person name="Varghese N."/>
            <person name="Submissions S."/>
        </authorList>
    </citation>
    <scope>NUCLEOTIDE SEQUENCE [LARGE SCALE GENOMIC DNA]</scope>
    <source>
        <strain evidence="20">DSM 23515</strain>
    </source>
</reference>
<evidence type="ECO:0000256" key="5">
    <source>
        <dbReference type="ARBA" id="ARBA00022496"/>
    </source>
</evidence>
<dbReference type="Gene3D" id="2.170.130.10">
    <property type="entry name" value="TonB-dependent receptor, plug domain"/>
    <property type="match status" value="1"/>
</dbReference>
<dbReference type="InterPro" id="IPR010917">
    <property type="entry name" value="TonB_rcpt_CS"/>
</dbReference>
<dbReference type="CDD" id="cd01347">
    <property type="entry name" value="ligand_gated_channel"/>
    <property type="match status" value="1"/>
</dbReference>
<evidence type="ECO:0000259" key="17">
    <source>
        <dbReference type="Pfam" id="PF00593"/>
    </source>
</evidence>
<evidence type="ECO:0000256" key="11">
    <source>
        <dbReference type="ARBA" id="ARBA00023136"/>
    </source>
</evidence>
<comment type="subcellular location">
    <subcellularLocation>
        <location evidence="1 14">Cell outer membrane</location>
        <topology evidence="1 14">Multi-pass membrane protein</topology>
    </subcellularLocation>
</comment>
<keyword evidence="7 16" id="KW-0732">Signal</keyword>
<organism evidence="19 20">
    <name type="scientific">Salegentibacter agarivorans</name>
    <dbReference type="NCBI Taxonomy" id="345907"/>
    <lineage>
        <taxon>Bacteria</taxon>
        <taxon>Pseudomonadati</taxon>
        <taxon>Bacteroidota</taxon>
        <taxon>Flavobacteriia</taxon>
        <taxon>Flavobacteriales</taxon>
        <taxon>Flavobacteriaceae</taxon>
        <taxon>Salegentibacter</taxon>
    </lineage>
</organism>
<dbReference type="InterPro" id="IPR010105">
    <property type="entry name" value="TonB_sidphr_rcpt"/>
</dbReference>
<keyword evidence="5" id="KW-0410">Iron transport</keyword>
<dbReference type="PROSITE" id="PS52016">
    <property type="entry name" value="TONB_DEPENDENT_REC_3"/>
    <property type="match status" value="1"/>
</dbReference>
<name>A0A1I2MLT0_9FLAO</name>
<dbReference type="InterPro" id="IPR039426">
    <property type="entry name" value="TonB-dep_rcpt-like"/>
</dbReference>
<gene>
    <name evidence="19" type="ORF">SAMN04488033_11495</name>
</gene>
<dbReference type="Gene3D" id="2.40.170.20">
    <property type="entry name" value="TonB-dependent receptor, beta-barrel domain"/>
    <property type="match status" value="1"/>
</dbReference>
<evidence type="ECO:0000256" key="6">
    <source>
        <dbReference type="ARBA" id="ARBA00022692"/>
    </source>
</evidence>
<feature type="chain" id="PRO_5011487093" evidence="16">
    <location>
        <begin position="21"/>
        <end position="826"/>
    </location>
</feature>
<protein>
    <submittedName>
        <fullName evidence="19">Iron complex outermembrane recepter protein</fullName>
    </submittedName>
</protein>
<dbReference type="AlphaFoldDB" id="A0A1I2MLT0"/>
<dbReference type="InterPro" id="IPR037066">
    <property type="entry name" value="Plug_dom_sf"/>
</dbReference>
<evidence type="ECO:0000256" key="4">
    <source>
        <dbReference type="ARBA" id="ARBA00022452"/>
    </source>
</evidence>
<evidence type="ECO:0000259" key="18">
    <source>
        <dbReference type="Pfam" id="PF07715"/>
    </source>
</evidence>
<evidence type="ECO:0000256" key="9">
    <source>
        <dbReference type="ARBA" id="ARBA00023065"/>
    </source>
</evidence>
<keyword evidence="4 14" id="KW-1134">Transmembrane beta strand</keyword>
<keyword evidence="10 15" id="KW-0798">TonB box</keyword>
<evidence type="ECO:0000313" key="20">
    <source>
        <dbReference type="Proteomes" id="UP000199116"/>
    </source>
</evidence>
<keyword evidence="20" id="KW-1185">Reference proteome</keyword>
<sequence length="826" mass="91099">MKLSNSLVMLFFLAIQISFAQNNGAIKGNVVNNAANSLSNVNVEVKGLQIGDETNNRGEFTLRNIPEGNYTLQISYVGYETQNLKVSVQPGATTNIPSIVLLGKEEQLGTVVLRGNGNGNKFTRNTSVSVAKMPLKKIENPQVYNNITAELLQEQVITNFDDAIKNASGLTKLWESTGRGNDGAGYFSLRGFPVQPTLVNGLPALTNGSPDPANMENIEVIKGPSGTLYGSSLVSYGGLINITTKKPYNYFGGNVSYTLGSFGLNRVTADVNTPLDETGDVALRVNTAYHTENSFQDAGFNKSLFVAPSLSYKVNDKLSFFINTEFYDSESTNPLMLFVDRGAPLRATNIEELGYNNELSYTSNDLTVENPTFSLQAQMNYELSDSWTSQTAVSTGSAKALGNYSYLYETTQFNQGREEVPGEATNLDEGLVFSRYISNQNSTTISNDIQQNFIGDFEIAGMRNRTVVGLDYFNRKVIDNNSGYIGNGEVYIGNASLQNVNESVYDIYEPENYITNYDSGILSKEGVAGLLENVNRNNNIAEEDIYSAYISNVLNFTPQLAVMTSLRLDQFETETNSQTALSPKFGVVYQPVLDKVALFANYMDGFSNVGPRQVDNLETGETRTIVFDPERAKQFEVGTKLNLLKNHLSATLSYYDIQVSNMVMQDAENPFNLVQDGEQYSRGFEASLTASPFEGLNLIAGFSHNDSELTKSDQTDFLGRRPESAGPETLANFWASYRFVQGNLKGFGLGFGGNYASENMIFNRQTAGVFTLPSYTILNASLFYNVDKFGINLKLNNLTNEEYYTGWSTINPQRPRNFAASLTYNF</sequence>
<feature type="domain" description="TonB-dependent receptor plug" evidence="18">
    <location>
        <begin position="137"/>
        <end position="232"/>
    </location>
</feature>
<dbReference type="Pfam" id="PF13715">
    <property type="entry name" value="CarbopepD_reg_2"/>
    <property type="match status" value="1"/>
</dbReference>
<dbReference type="EMBL" id="FOOH01000014">
    <property type="protein sequence ID" value="SFF92413.1"/>
    <property type="molecule type" value="Genomic_DNA"/>
</dbReference>
<evidence type="ECO:0000313" key="19">
    <source>
        <dbReference type="EMBL" id="SFF92413.1"/>
    </source>
</evidence>
<feature type="domain" description="TonB-dependent receptor-like beta-barrel" evidence="17">
    <location>
        <begin position="349"/>
        <end position="798"/>
    </location>
</feature>
<dbReference type="PANTHER" id="PTHR32552:SF68">
    <property type="entry name" value="FERRICHROME OUTER MEMBRANE TRANSPORTER_PHAGE RECEPTOR"/>
    <property type="match status" value="1"/>
</dbReference>
<dbReference type="Gene3D" id="2.60.40.1120">
    <property type="entry name" value="Carboxypeptidase-like, regulatory domain"/>
    <property type="match status" value="1"/>
</dbReference>
<accession>A0A1I2MLT0</accession>
<dbReference type="SUPFAM" id="SSF56935">
    <property type="entry name" value="Porins"/>
    <property type="match status" value="1"/>
</dbReference>
<dbReference type="Pfam" id="PF07715">
    <property type="entry name" value="Plug"/>
    <property type="match status" value="1"/>
</dbReference>
<dbReference type="InterPro" id="IPR008969">
    <property type="entry name" value="CarboxyPept-like_regulatory"/>
</dbReference>
<dbReference type="GO" id="GO:0015344">
    <property type="term" value="F:siderophore uptake transmembrane transporter activity"/>
    <property type="evidence" value="ECO:0007669"/>
    <property type="project" value="TreeGrafter"/>
</dbReference>
<dbReference type="PANTHER" id="PTHR32552">
    <property type="entry name" value="FERRICHROME IRON RECEPTOR-RELATED"/>
    <property type="match status" value="1"/>
</dbReference>
<dbReference type="Proteomes" id="UP000199116">
    <property type="component" value="Unassembled WGS sequence"/>
</dbReference>
<dbReference type="SUPFAM" id="SSF49464">
    <property type="entry name" value="Carboxypeptidase regulatory domain-like"/>
    <property type="match status" value="1"/>
</dbReference>
<dbReference type="InterPro" id="IPR000531">
    <property type="entry name" value="Beta-barrel_TonB"/>
</dbReference>
<dbReference type="PROSITE" id="PS01156">
    <property type="entry name" value="TONB_DEPENDENT_REC_2"/>
    <property type="match status" value="1"/>
</dbReference>
<dbReference type="GO" id="GO:0038023">
    <property type="term" value="F:signaling receptor activity"/>
    <property type="evidence" value="ECO:0007669"/>
    <property type="project" value="InterPro"/>
</dbReference>
<keyword evidence="9" id="KW-0406">Ion transport</keyword>
<evidence type="ECO:0000256" key="12">
    <source>
        <dbReference type="ARBA" id="ARBA00023170"/>
    </source>
</evidence>
<evidence type="ECO:0000256" key="2">
    <source>
        <dbReference type="ARBA" id="ARBA00009810"/>
    </source>
</evidence>
<evidence type="ECO:0000256" key="10">
    <source>
        <dbReference type="ARBA" id="ARBA00023077"/>
    </source>
</evidence>
<evidence type="ECO:0000256" key="3">
    <source>
        <dbReference type="ARBA" id="ARBA00022448"/>
    </source>
</evidence>
<evidence type="ECO:0000256" key="7">
    <source>
        <dbReference type="ARBA" id="ARBA00022729"/>
    </source>
</evidence>
<keyword evidence="12" id="KW-0675">Receptor</keyword>
<feature type="signal peptide" evidence="16">
    <location>
        <begin position="1"/>
        <end position="20"/>
    </location>
</feature>
<evidence type="ECO:0000256" key="1">
    <source>
        <dbReference type="ARBA" id="ARBA00004571"/>
    </source>
</evidence>